<evidence type="ECO:0000313" key="2">
    <source>
        <dbReference type="Proteomes" id="UP001151081"/>
    </source>
</evidence>
<sequence>MKVWHVSGASEAGTSLVVETTATLLISEISATVTDLRRWTLELMFTSTKQKQDHAEA</sequence>
<accession>A0A9X4AQG8</accession>
<name>A0A9X4AQG8_9BACT</name>
<dbReference type="AlphaFoldDB" id="A0A9X4AQG8"/>
<proteinExistence type="predicted"/>
<organism evidence="1 2">
    <name type="scientific">Polyangium jinanense</name>
    <dbReference type="NCBI Taxonomy" id="2829994"/>
    <lineage>
        <taxon>Bacteria</taxon>
        <taxon>Pseudomonadati</taxon>
        <taxon>Myxococcota</taxon>
        <taxon>Polyangia</taxon>
        <taxon>Polyangiales</taxon>
        <taxon>Polyangiaceae</taxon>
        <taxon>Polyangium</taxon>
    </lineage>
</organism>
<gene>
    <name evidence="1" type="ORF">KEG57_11275</name>
</gene>
<keyword evidence="2" id="KW-1185">Reference proteome</keyword>
<reference evidence="1 2" key="1">
    <citation type="submission" date="2021-04" db="EMBL/GenBank/DDBJ databases">
        <title>Genome analysis of Polyangium sp.</title>
        <authorList>
            <person name="Li Y."/>
            <person name="Wang J."/>
        </authorList>
    </citation>
    <scope>NUCLEOTIDE SEQUENCE [LARGE SCALE GENOMIC DNA]</scope>
    <source>
        <strain evidence="1 2">SDU14</strain>
    </source>
</reference>
<evidence type="ECO:0000313" key="1">
    <source>
        <dbReference type="EMBL" id="MDC3981083.1"/>
    </source>
</evidence>
<dbReference type="RefSeq" id="WP_272458450.1">
    <property type="nucleotide sequence ID" value="NZ_JAGTJJ010000004.1"/>
</dbReference>
<dbReference type="EMBL" id="JAGTJJ010000004">
    <property type="protein sequence ID" value="MDC3981083.1"/>
    <property type="molecule type" value="Genomic_DNA"/>
</dbReference>
<dbReference type="Proteomes" id="UP001151081">
    <property type="component" value="Unassembled WGS sequence"/>
</dbReference>
<comment type="caution">
    <text evidence="1">The sequence shown here is derived from an EMBL/GenBank/DDBJ whole genome shotgun (WGS) entry which is preliminary data.</text>
</comment>
<protein>
    <submittedName>
        <fullName evidence="1">Uncharacterized protein</fullName>
    </submittedName>
</protein>